<sequence>MNFTFPKLSYLAKRYKISDPYGEGYGKLVQKTVEEVKKKHKNFISYLDEYLPDGIKLWPETATQLEALEAKDTKDTVTLDVDLGDKYRGKSPDTVRGTKGTDILLPTVYVLYLLLEHKDNLCLDISGDMVRYGGEFSCCPHVDQGGSKAWLESRWARNADEYCGSFCCAGESLDTRPLNLDAHFESLISGFRVEIGGKKYRLVEEK</sequence>
<protein>
    <submittedName>
        <fullName evidence="1">Uncharacterized protein</fullName>
    </submittedName>
</protein>
<gene>
    <name evidence="1" type="ORF">A2Z24_00790</name>
</gene>
<accession>A0A1G1WFL3</accession>
<proteinExistence type="predicted"/>
<dbReference type="EMBL" id="MHCT01000006">
    <property type="protein sequence ID" value="OGY26493.1"/>
    <property type="molecule type" value="Genomic_DNA"/>
</dbReference>
<comment type="caution">
    <text evidence="1">The sequence shown here is derived from an EMBL/GenBank/DDBJ whole genome shotgun (WGS) entry which is preliminary data.</text>
</comment>
<dbReference type="AlphaFoldDB" id="A0A1G1WFL3"/>
<evidence type="ECO:0000313" key="1">
    <source>
        <dbReference type="EMBL" id="OGY26493.1"/>
    </source>
</evidence>
<organism evidence="1 2">
    <name type="scientific">Candidatus Woykebacteria bacterium RBG_16_44_10</name>
    <dbReference type="NCBI Taxonomy" id="1802597"/>
    <lineage>
        <taxon>Bacteria</taxon>
        <taxon>Candidatus Woykeibacteriota</taxon>
    </lineage>
</organism>
<name>A0A1G1WFL3_9BACT</name>
<evidence type="ECO:0000313" key="2">
    <source>
        <dbReference type="Proteomes" id="UP000177588"/>
    </source>
</evidence>
<dbReference type="STRING" id="1802597.A2Z24_00790"/>
<dbReference type="Proteomes" id="UP000177588">
    <property type="component" value="Unassembled WGS sequence"/>
</dbReference>
<reference evidence="1 2" key="1">
    <citation type="journal article" date="2016" name="Nat. Commun.">
        <title>Thousands of microbial genomes shed light on interconnected biogeochemical processes in an aquifer system.</title>
        <authorList>
            <person name="Anantharaman K."/>
            <person name="Brown C.T."/>
            <person name="Hug L.A."/>
            <person name="Sharon I."/>
            <person name="Castelle C.J."/>
            <person name="Probst A.J."/>
            <person name="Thomas B.C."/>
            <person name="Singh A."/>
            <person name="Wilkins M.J."/>
            <person name="Karaoz U."/>
            <person name="Brodie E.L."/>
            <person name="Williams K.H."/>
            <person name="Hubbard S.S."/>
            <person name="Banfield J.F."/>
        </authorList>
    </citation>
    <scope>NUCLEOTIDE SEQUENCE [LARGE SCALE GENOMIC DNA]</scope>
</reference>